<dbReference type="SUPFAM" id="SSF63829">
    <property type="entry name" value="Calcium-dependent phosphotriesterase"/>
    <property type="match status" value="1"/>
</dbReference>
<dbReference type="PANTHER" id="PTHR10426:SF68">
    <property type="entry name" value="OS07G0614000 PROTEIN"/>
    <property type="match status" value="1"/>
</dbReference>
<dbReference type="InterPro" id="IPR018119">
    <property type="entry name" value="Strictosidine_synth_cons-reg"/>
</dbReference>
<dbReference type="OMA" id="GMEFVHT"/>
<evidence type="ECO:0000259" key="5">
    <source>
        <dbReference type="Pfam" id="PF03088"/>
    </source>
</evidence>
<sequence length="366" mass="40582">MDSKNTFTFLAFFFLGIVVALALQIYFFSPISPQILDVPSPSLVNSIFPPNNHLQEVTKIGEGLLKDPEDVCVDKDGTLYTAGRDGWIKRMLKNNGSLLQNWKWVNSTTLLGVATIAKGGIVICDTQEGLLRVDDDGVTTIVSHFNGSKLRFADDVIEGEDGSLYFSIASTKFGLHNWFFDLLEAKPNGQLLKFNPQTKETSLLLDNLYFANGVALSSDQRYLLVCETWKSRCLKHWLKGDLQGTTEIFIDNLPGAPDNINLAPDGSFWIAVIELSNKAMKFVHTSKIAKHLLATFPRLIKFVQASHKKATVMKVSEDGKILKRFDDPDGTVVSFVTSAVEYEDNLYLGSLNSNFVAKLSLNTDSA</sequence>
<dbReference type="RefSeq" id="XP_021756680.1">
    <property type="nucleotide sequence ID" value="XM_021900988.1"/>
</dbReference>
<comment type="similarity">
    <text evidence="2">Belongs to the strictosidine synthase family.</text>
</comment>
<dbReference type="EnsemblPlants" id="AUR62028265-RA">
    <property type="protein sequence ID" value="AUR62028265-RA:cds"/>
    <property type="gene ID" value="AUR62028265"/>
</dbReference>
<evidence type="ECO:0000256" key="2">
    <source>
        <dbReference type="ARBA" id="ARBA00009191"/>
    </source>
</evidence>
<dbReference type="Gene3D" id="2.120.10.30">
    <property type="entry name" value="TolB, C-terminal domain"/>
    <property type="match status" value="1"/>
</dbReference>
<dbReference type="Pfam" id="PF20067">
    <property type="entry name" value="SSL_N"/>
    <property type="match status" value="1"/>
</dbReference>
<dbReference type="AlphaFoldDB" id="A0A803MF47"/>
<dbReference type="FunFam" id="2.120.10.30:FF:000066">
    <property type="entry name" value="ABC transporter permease protein"/>
    <property type="match status" value="1"/>
</dbReference>
<feature type="domain" description="Strictosidine synthase conserved region" evidence="5">
    <location>
        <begin position="157"/>
        <end position="240"/>
    </location>
</feature>
<dbReference type="OrthoDB" id="5307922at2759"/>
<organism evidence="6 7">
    <name type="scientific">Chenopodium quinoa</name>
    <name type="common">Quinoa</name>
    <dbReference type="NCBI Taxonomy" id="63459"/>
    <lineage>
        <taxon>Eukaryota</taxon>
        <taxon>Viridiplantae</taxon>
        <taxon>Streptophyta</taxon>
        <taxon>Embryophyta</taxon>
        <taxon>Tracheophyta</taxon>
        <taxon>Spermatophyta</taxon>
        <taxon>Magnoliopsida</taxon>
        <taxon>eudicotyledons</taxon>
        <taxon>Gunneridae</taxon>
        <taxon>Pentapetalae</taxon>
        <taxon>Caryophyllales</taxon>
        <taxon>Chenopodiaceae</taxon>
        <taxon>Chenopodioideae</taxon>
        <taxon>Atripliceae</taxon>
        <taxon>Chenopodium</taxon>
    </lineage>
</organism>
<dbReference type="GO" id="GO:0005773">
    <property type="term" value="C:vacuole"/>
    <property type="evidence" value="ECO:0007669"/>
    <property type="project" value="UniProtKB-SubCell"/>
</dbReference>
<dbReference type="Gramene" id="AUR62028265-RA">
    <property type="protein sequence ID" value="AUR62028265-RA:cds"/>
    <property type="gene ID" value="AUR62028265"/>
</dbReference>
<protein>
    <recommendedName>
        <fullName evidence="5">Strictosidine synthase conserved region domain-containing protein</fullName>
    </recommendedName>
</protein>
<evidence type="ECO:0000256" key="3">
    <source>
        <dbReference type="ARBA" id="ARBA00022554"/>
    </source>
</evidence>
<keyword evidence="7" id="KW-1185">Reference proteome</keyword>
<dbReference type="GO" id="GO:0016787">
    <property type="term" value="F:hydrolase activity"/>
    <property type="evidence" value="ECO:0007669"/>
    <property type="project" value="TreeGrafter"/>
</dbReference>
<comment type="subcellular location">
    <subcellularLocation>
        <location evidence="1">Vacuole</location>
    </subcellularLocation>
</comment>
<dbReference type="Pfam" id="PF03088">
    <property type="entry name" value="Str_synth"/>
    <property type="match status" value="1"/>
</dbReference>
<dbReference type="GO" id="GO:0012505">
    <property type="term" value="C:endomembrane system"/>
    <property type="evidence" value="ECO:0007669"/>
    <property type="project" value="TreeGrafter"/>
</dbReference>
<gene>
    <name evidence="6" type="primary">LOC110721791</name>
</gene>
<accession>A0A803MF47</accession>
<evidence type="ECO:0000256" key="1">
    <source>
        <dbReference type="ARBA" id="ARBA00004116"/>
    </source>
</evidence>
<name>A0A803MF47_CHEQI</name>
<evidence type="ECO:0000256" key="4">
    <source>
        <dbReference type="ARBA" id="ARBA00023180"/>
    </source>
</evidence>
<dbReference type="GeneID" id="110721791"/>
<reference evidence="6" key="1">
    <citation type="journal article" date="2017" name="Nature">
        <title>The genome of Chenopodium quinoa.</title>
        <authorList>
            <person name="Jarvis D.E."/>
            <person name="Ho Y.S."/>
            <person name="Lightfoot D.J."/>
            <person name="Schmoeckel S.M."/>
            <person name="Li B."/>
            <person name="Borm T.J.A."/>
            <person name="Ohyanagi H."/>
            <person name="Mineta K."/>
            <person name="Michell C.T."/>
            <person name="Saber N."/>
            <person name="Kharbatia N.M."/>
            <person name="Rupper R.R."/>
            <person name="Sharp A.R."/>
            <person name="Dally N."/>
            <person name="Boughton B.A."/>
            <person name="Woo Y.H."/>
            <person name="Gao G."/>
            <person name="Schijlen E.G.W.M."/>
            <person name="Guo X."/>
            <person name="Momin A.A."/>
            <person name="Negrao S."/>
            <person name="Al-Babili S."/>
            <person name="Gehring C."/>
            <person name="Roessner U."/>
            <person name="Jung C."/>
            <person name="Murphy K."/>
            <person name="Arold S.T."/>
            <person name="Gojobori T."/>
            <person name="van der Linden C.G."/>
            <person name="van Loo E.N."/>
            <person name="Jellen E.N."/>
            <person name="Maughan P.J."/>
            <person name="Tester M."/>
        </authorList>
    </citation>
    <scope>NUCLEOTIDE SEQUENCE [LARGE SCALE GENOMIC DNA]</scope>
    <source>
        <strain evidence="6">cv. PI 614886</strain>
    </source>
</reference>
<dbReference type="KEGG" id="cqi:110721791"/>
<dbReference type="PANTHER" id="PTHR10426">
    <property type="entry name" value="STRICTOSIDINE SYNTHASE-RELATED"/>
    <property type="match status" value="1"/>
</dbReference>
<proteinExistence type="inferred from homology"/>
<evidence type="ECO:0000313" key="7">
    <source>
        <dbReference type="Proteomes" id="UP000596660"/>
    </source>
</evidence>
<keyword evidence="3" id="KW-0926">Vacuole</keyword>
<keyword evidence="4" id="KW-0325">Glycoprotein</keyword>
<dbReference type="InterPro" id="IPR011042">
    <property type="entry name" value="6-blade_b-propeller_TolB-like"/>
</dbReference>
<evidence type="ECO:0000313" key="6">
    <source>
        <dbReference type="EnsemblPlants" id="AUR62028265-RA:cds"/>
    </source>
</evidence>
<reference evidence="6" key="2">
    <citation type="submission" date="2021-03" db="UniProtKB">
        <authorList>
            <consortium name="EnsemblPlants"/>
        </authorList>
    </citation>
    <scope>IDENTIFICATION</scope>
</reference>
<dbReference type="Proteomes" id="UP000596660">
    <property type="component" value="Unplaced"/>
</dbReference>